<dbReference type="RefSeq" id="XP_007373779.1">
    <property type="nucleotide sequence ID" value="XM_007373717.1"/>
</dbReference>
<evidence type="ECO:0000256" key="8">
    <source>
        <dbReference type="SAM" id="SignalP"/>
    </source>
</evidence>
<evidence type="ECO:0000256" key="7">
    <source>
        <dbReference type="SAM" id="Phobius"/>
    </source>
</evidence>
<organism evidence="11">
    <name type="scientific">Spathaspora passalidarum (strain NRRL Y-27907 / 11-Y1)</name>
    <dbReference type="NCBI Taxonomy" id="619300"/>
    <lineage>
        <taxon>Eukaryota</taxon>
        <taxon>Fungi</taxon>
        <taxon>Dikarya</taxon>
        <taxon>Ascomycota</taxon>
        <taxon>Saccharomycotina</taxon>
        <taxon>Pichiomycetes</taxon>
        <taxon>Debaryomycetaceae</taxon>
        <taxon>Spathaspora</taxon>
    </lineage>
</organism>
<keyword evidence="11" id="KW-1185">Reference proteome</keyword>
<feature type="domain" description="J" evidence="9">
    <location>
        <begin position="45"/>
        <end position="117"/>
    </location>
</feature>
<feature type="transmembrane region" description="Helical" evidence="7">
    <location>
        <begin position="138"/>
        <end position="157"/>
    </location>
</feature>
<evidence type="ECO:0000256" key="5">
    <source>
        <dbReference type="ARBA" id="ARBA00037847"/>
    </source>
</evidence>
<evidence type="ECO:0000256" key="3">
    <source>
        <dbReference type="ARBA" id="ARBA00022989"/>
    </source>
</evidence>
<dbReference type="KEGG" id="spaa:SPAPADRAFT_54369"/>
<protein>
    <recommendedName>
        <fullName evidence="9">J domain-containing protein</fullName>
    </recommendedName>
</protein>
<comment type="subcellular location">
    <subcellularLocation>
        <location evidence="5">Endomembrane system</location>
        <topology evidence="5">Single-pass membrane protein</topology>
    </subcellularLocation>
</comment>
<dbReference type="OrthoDB" id="413400at2759"/>
<dbReference type="STRING" id="619300.G3AHN1"/>
<dbReference type="PANTHER" id="PTHR44653">
    <property type="entry name" value="DNAJ HOMOLOG SUBFAMILY C MEMBER 1"/>
    <property type="match status" value="1"/>
</dbReference>
<dbReference type="PANTHER" id="PTHR44653:SF2">
    <property type="entry name" value="DNAJ HOMOLOG SUBFAMILY C MEMBER 1"/>
    <property type="match status" value="1"/>
</dbReference>
<evidence type="ECO:0000256" key="1">
    <source>
        <dbReference type="ARBA" id="ARBA00022692"/>
    </source>
</evidence>
<proteinExistence type="predicted"/>
<dbReference type="OMA" id="RRYDYFY"/>
<reference evidence="10 11" key="1">
    <citation type="journal article" date="2011" name="Proc. Natl. Acad. Sci. U.S.A.">
        <title>Comparative genomics of xylose-fermenting fungi for enhanced biofuel production.</title>
        <authorList>
            <person name="Wohlbach D.J."/>
            <person name="Kuo A."/>
            <person name="Sato T.K."/>
            <person name="Potts K.M."/>
            <person name="Salamov A.A."/>
            <person name="LaButti K.M."/>
            <person name="Sun H."/>
            <person name="Clum A."/>
            <person name="Pangilinan J.L."/>
            <person name="Lindquist E.A."/>
            <person name="Lucas S."/>
            <person name="Lapidus A."/>
            <person name="Jin M."/>
            <person name="Gunawan C."/>
            <person name="Balan V."/>
            <person name="Dale B.E."/>
            <person name="Jeffries T.W."/>
            <person name="Zinkel R."/>
            <person name="Barry K.W."/>
            <person name="Grigoriev I.V."/>
            <person name="Gasch A.P."/>
        </authorList>
    </citation>
    <scope>NUCLEOTIDE SEQUENCE [LARGE SCALE GENOMIC DNA]</scope>
    <source>
        <strain evidence="11">NRRL Y-27907 / 11-Y1</strain>
    </source>
</reference>
<evidence type="ECO:0000256" key="2">
    <source>
        <dbReference type="ARBA" id="ARBA00022729"/>
    </source>
</evidence>
<dbReference type="Gene3D" id="1.10.287.110">
    <property type="entry name" value="DnaJ domain"/>
    <property type="match status" value="1"/>
</dbReference>
<dbReference type="SUPFAM" id="SSF46565">
    <property type="entry name" value="Chaperone J-domain"/>
    <property type="match status" value="1"/>
</dbReference>
<keyword evidence="4 7" id="KW-0472">Membrane</keyword>
<dbReference type="InterPro" id="IPR052606">
    <property type="entry name" value="DnaJ_domain_protein"/>
</dbReference>
<dbReference type="SMART" id="SM00271">
    <property type="entry name" value="DnaJ"/>
    <property type="match status" value="1"/>
</dbReference>
<keyword evidence="3 7" id="KW-1133">Transmembrane helix</keyword>
<dbReference type="InParanoid" id="G3AHN1"/>
<evidence type="ECO:0000313" key="10">
    <source>
        <dbReference type="EMBL" id="EGW34195.1"/>
    </source>
</evidence>
<dbReference type="InterPro" id="IPR036869">
    <property type="entry name" value="J_dom_sf"/>
</dbReference>
<evidence type="ECO:0000259" key="9">
    <source>
        <dbReference type="PROSITE" id="PS50076"/>
    </source>
</evidence>
<gene>
    <name evidence="10" type="ORF">SPAPADRAFT_54369</name>
</gene>
<dbReference type="HOGENOM" id="CLU_037236_2_0_1"/>
<evidence type="ECO:0000256" key="4">
    <source>
        <dbReference type="ARBA" id="ARBA00023136"/>
    </source>
</evidence>
<dbReference type="PROSITE" id="PS50076">
    <property type="entry name" value="DNAJ_2"/>
    <property type="match status" value="1"/>
</dbReference>
<feature type="region of interest" description="Disordered" evidence="6">
    <location>
        <begin position="274"/>
        <end position="296"/>
    </location>
</feature>
<evidence type="ECO:0000256" key="6">
    <source>
        <dbReference type="SAM" id="MobiDB-lite"/>
    </source>
</evidence>
<dbReference type="Proteomes" id="UP000000709">
    <property type="component" value="Unassembled WGS sequence"/>
</dbReference>
<dbReference type="FunCoup" id="G3AHN1">
    <property type="interactions" value="27"/>
</dbReference>
<dbReference type="eggNOG" id="KOG0724">
    <property type="taxonomic scope" value="Eukaryota"/>
</dbReference>
<dbReference type="GeneID" id="18871857"/>
<dbReference type="EMBL" id="GL996500">
    <property type="protein sequence ID" value="EGW34195.1"/>
    <property type="molecule type" value="Genomic_DNA"/>
</dbReference>
<dbReference type="InterPro" id="IPR001623">
    <property type="entry name" value="DnaJ_domain"/>
</dbReference>
<accession>G3AHN1</accession>
<name>G3AHN1_SPAPN</name>
<sequence length="310" mass="36431">MKIFNLHLTFLFLVSLVVASNWSKEDYEIFSLNDKIQQDLGKETTFYSWLDLERGPKATRDEINKAYRKLSRKLHPDKYSKKSRKEKKNAEDRFQRLSLVGNILRDKSLKRRYDYFYDKGFPKWKGTGYYYSKFRPGVVFTFAILYIIVGTFQYISLRINRKQDYKRILDLKNELINQAWGGSPFPPAGITDRKIVNQANEKEFVVTPTGNVFLVDAETKELIELDENDINLKPGFKESMFYKIPVCIYNLSVGKWISKPIDTTITYVNPKRAETQEAERVEKKKARKKAQRGDKKIELPNGKVVYSRKK</sequence>
<dbReference type="AlphaFoldDB" id="G3AHN1"/>
<keyword evidence="2 8" id="KW-0732">Signal</keyword>
<feature type="signal peptide" evidence="8">
    <location>
        <begin position="1"/>
        <end position="19"/>
    </location>
</feature>
<dbReference type="GO" id="GO:0012505">
    <property type="term" value="C:endomembrane system"/>
    <property type="evidence" value="ECO:0007669"/>
    <property type="project" value="UniProtKB-SubCell"/>
</dbReference>
<dbReference type="Pfam" id="PF00226">
    <property type="entry name" value="DnaJ"/>
    <property type="match status" value="1"/>
</dbReference>
<evidence type="ECO:0000313" key="11">
    <source>
        <dbReference type="Proteomes" id="UP000000709"/>
    </source>
</evidence>
<dbReference type="CDD" id="cd06257">
    <property type="entry name" value="DnaJ"/>
    <property type="match status" value="1"/>
</dbReference>
<keyword evidence="1 7" id="KW-0812">Transmembrane</keyword>
<feature type="chain" id="PRO_5003442517" description="J domain-containing protein" evidence="8">
    <location>
        <begin position="20"/>
        <end position="310"/>
    </location>
</feature>
<dbReference type="PRINTS" id="PR00625">
    <property type="entry name" value="JDOMAIN"/>
</dbReference>